<evidence type="ECO:0000313" key="1">
    <source>
        <dbReference type="EMBL" id="GAA1434824.1"/>
    </source>
</evidence>
<reference evidence="2" key="1">
    <citation type="journal article" date="2019" name="Int. J. Syst. Evol. Microbiol.">
        <title>The Global Catalogue of Microorganisms (GCM) 10K type strain sequencing project: providing services to taxonomists for standard genome sequencing and annotation.</title>
        <authorList>
            <consortium name="The Broad Institute Genomics Platform"/>
            <consortium name="The Broad Institute Genome Sequencing Center for Infectious Disease"/>
            <person name="Wu L."/>
            <person name="Ma J."/>
        </authorList>
    </citation>
    <scope>NUCLEOTIDE SEQUENCE [LARGE SCALE GENOMIC DNA]</scope>
    <source>
        <strain evidence="2">JCM 11756</strain>
    </source>
</reference>
<dbReference type="RefSeq" id="WP_344016433.1">
    <property type="nucleotide sequence ID" value="NZ_BAAAIZ010000121.1"/>
</dbReference>
<dbReference type="Proteomes" id="UP001500973">
    <property type="component" value="Unassembled WGS sequence"/>
</dbReference>
<protein>
    <submittedName>
        <fullName evidence="1">Uncharacterized protein</fullName>
    </submittedName>
</protein>
<organism evidence="1 2">
    <name type="scientific">Streptomyces thermospinosisporus</name>
    <dbReference type="NCBI Taxonomy" id="161482"/>
    <lineage>
        <taxon>Bacteria</taxon>
        <taxon>Bacillati</taxon>
        <taxon>Actinomycetota</taxon>
        <taxon>Actinomycetes</taxon>
        <taxon>Kitasatosporales</taxon>
        <taxon>Streptomycetaceae</taxon>
        <taxon>Streptomyces</taxon>
    </lineage>
</organism>
<gene>
    <name evidence="1" type="ORF">GCM10009601_59990</name>
</gene>
<evidence type="ECO:0000313" key="2">
    <source>
        <dbReference type="Proteomes" id="UP001500973"/>
    </source>
</evidence>
<proteinExistence type="predicted"/>
<keyword evidence="2" id="KW-1185">Reference proteome</keyword>
<comment type="caution">
    <text evidence="1">The sequence shown here is derived from an EMBL/GenBank/DDBJ whole genome shotgun (WGS) entry which is preliminary data.</text>
</comment>
<dbReference type="EMBL" id="BAAAIZ010000121">
    <property type="protein sequence ID" value="GAA1434824.1"/>
    <property type="molecule type" value="Genomic_DNA"/>
</dbReference>
<name>A0ABP4K0E1_9ACTN</name>
<sequence length="114" mass="12313">MPDKPARNDDHGVHMSLGSVWLLPVVREISEDPACYVTLRKAATRQTAEGLAAVKPGAKRADLTIPPAWNDHHLATWSAVASGIRRDFGKEDAAKWDRAVFEGLAKNAGGPPAY</sequence>
<accession>A0ABP4K0E1</accession>